<dbReference type="EMBL" id="NEFX01000002">
    <property type="protein sequence ID" value="OTW32077.1"/>
    <property type="molecule type" value="Genomic_DNA"/>
</dbReference>
<dbReference type="Proteomes" id="UP000195208">
    <property type="component" value="Unassembled WGS sequence"/>
</dbReference>
<accession>A0ABX3Z6Q8</accession>
<keyword evidence="3" id="KW-1185">Reference proteome</keyword>
<dbReference type="SUPFAM" id="SSF52540">
    <property type="entry name" value="P-loop containing nucleoside triphosphate hydrolases"/>
    <property type="match status" value="1"/>
</dbReference>
<name>A0ABX3Z6Q8_9STAP</name>
<gene>
    <name evidence="2" type="ORF">B9M88_01540</name>
</gene>
<sequence>MVFYQNKDEVTKMVQRIVIMGSPGTGKSTLAYRIAQHTGLPLYHMDALFWEGNQTTSEEALRTRLSHVISKDTWIIDGNYKDTLEMRIQRADLVIWLRAPKWKCILRVIYRFVTDKFREKGPGANPDILEPSFIKHIWDFPNKSIPVMYDIHEKYKNHCRWMIV</sequence>
<dbReference type="InterPro" id="IPR052922">
    <property type="entry name" value="Cytidylate_Kinase-2"/>
</dbReference>
<dbReference type="PANTHER" id="PTHR37816:SF1">
    <property type="entry name" value="TOXIN"/>
    <property type="match status" value="1"/>
</dbReference>
<evidence type="ECO:0000313" key="2">
    <source>
        <dbReference type="EMBL" id="OTW32077.1"/>
    </source>
</evidence>
<dbReference type="PANTHER" id="PTHR37816">
    <property type="entry name" value="YALI0E33011P"/>
    <property type="match status" value="1"/>
</dbReference>
<evidence type="ECO:0000259" key="1">
    <source>
        <dbReference type="Pfam" id="PF00004"/>
    </source>
</evidence>
<proteinExistence type="predicted"/>
<dbReference type="Gene3D" id="3.40.50.300">
    <property type="entry name" value="P-loop containing nucleotide triphosphate hydrolases"/>
    <property type="match status" value="1"/>
</dbReference>
<reference evidence="2 3" key="1">
    <citation type="submission" date="2017-04" db="EMBL/GenBank/DDBJ databases">
        <title>Staphylococcus agnetis, a potential pathogen in the broiler production.</title>
        <authorList>
            <person name="Poulsen L."/>
        </authorList>
    </citation>
    <scope>NUCLEOTIDE SEQUENCE [LARGE SCALE GENOMIC DNA]</scope>
    <source>
        <strain evidence="2 3">723_310714_2_2_spleen</strain>
    </source>
</reference>
<feature type="domain" description="ATPase AAA-type core" evidence="1">
    <location>
        <begin position="18"/>
        <end position="63"/>
    </location>
</feature>
<dbReference type="InterPro" id="IPR003959">
    <property type="entry name" value="ATPase_AAA_core"/>
</dbReference>
<dbReference type="Pfam" id="PF00004">
    <property type="entry name" value="AAA"/>
    <property type="match status" value="1"/>
</dbReference>
<protein>
    <recommendedName>
        <fullName evidence="1">ATPase AAA-type core domain-containing protein</fullName>
    </recommendedName>
</protein>
<organism evidence="2 3">
    <name type="scientific">Staphylococcus agnetis</name>
    <dbReference type="NCBI Taxonomy" id="985762"/>
    <lineage>
        <taxon>Bacteria</taxon>
        <taxon>Bacillati</taxon>
        <taxon>Bacillota</taxon>
        <taxon>Bacilli</taxon>
        <taxon>Bacillales</taxon>
        <taxon>Staphylococcaceae</taxon>
        <taxon>Staphylococcus</taxon>
    </lineage>
</organism>
<evidence type="ECO:0000313" key="3">
    <source>
        <dbReference type="Proteomes" id="UP000195208"/>
    </source>
</evidence>
<dbReference type="InterPro" id="IPR027417">
    <property type="entry name" value="P-loop_NTPase"/>
</dbReference>
<comment type="caution">
    <text evidence="2">The sequence shown here is derived from an EMBL/GenBank/DDBJ whole genome shotgun (WGS) entry which is preliminary data.</text>
</comment>